<accession>A0A4Y7RAV6</accession>
<keyword evidence="2" id="KW-1185">Reference proteome</keyword>
<proteinExistence type="predicted"/>
<comment type="caution">
    <text evidence="1">The sequence shown here is derived from an EMBL/GenBank/DDBJ whole genome shotgun (WGS) entry which is preliminary data.</text>
</comment>
<evidence type="ECO:0000313" key="2">
    <source>
        <dbReference type="Proteomes" id="UP000298324"/>
    </source>
</evidence>
<protein>
    <submittedName>
        <fullName evidence="1">Uncharacterized protein</fullName>
    </submittedName>
</protein>
<organism evidence="1 2">
    <name type="scientific">Pelotomaculum schinkii</name>
    <dbReference type="NCBI Taxonomy" id="78350"/>
    <lineage>
        <taxon>Bacteria</taxon>
        <taxon>Bacillati</taxon>
        <taxon>Bacillota</taxon>
        <taxon>Clostridia</taxon>
        <taxon>Eubacteriales</taxon>
        <taxon>Desulfotomaculaceae</taxon>
        <taxon>Pelotomaculum</taxon>
    </lineage>
</organism>
<evidence type="ECO:0000313" key="1">
    <source>
        <dbReference type="EMBL" id="TEB06104.1"/>
    </source>
</evidence>
<name>A0A4Y7RAV6_9FIRM</name>
<sequence>MKLSFKPVQYVCSCYEKFNNKHFKNIRLQGRDMVKE</sequence>
<dbReference type="EMBL" id="QFGA01000002">
    <property type="protein sequence ID" value="TEB06104.1"/>
    <property type="molecule type" value="Genomic_DNA"/>
</dbReference>
<reference evidence="1 2" key="1">
    <citation type="journal article" date="2018" name="Environ. Microbiol.">
        <title>Novel energy conservation strategies and behaviour of Pelotomaculum schinkii driving syntrophic propionate catabolism.</title>
        <authorList>
            <person name="Hidalgo-Ahumada C.A.P."/>
            <person name="Nobu M.K."/>
            <person name="Narihiro T."/>
            <person name="Tamaki H."/>
            <person name="Liu W.T."/>
            <person name="Kamagata Y."/>
            <person name="Stams A.J.M."/>
            <person name="Imachi H."/>
            <person name="Sousa D.Z."/>
        </authorList>
    </citation>
    <scope>NUCLEOTIDE SEQUENCE [LARGE SCALE GENOMIC DNA]</scope>
    <source>
        <strain evidence="1 2">HH</strain>
    </source>
</reference>
<dbReference type="AlphaFoldDB" id="A0A4Y7RAV6"/>
<dbReference type="Proteomes" id="UP000298324">
    <property type="component" value="Unassembled WGS sequence"/>
</dbReference>
<gene>
    <name evidence="1" type="ORF">Psch_03146</name>
</gene>